<dbReference type="GeneID" id="18917673"/>
<dbReference type="InParanoid" id="K5W468"/>
<keyword evidence="2" id="KW-1185">Reference proteome</keyword>
<dbReference type="RefSeq" id="XP_007398422.1">
    <property type="nucleotide sequence ID" value="XM_007398360.1"/>
</dbReference>
<evidence type="ECO:0000313" key="2">
    <source>
        <dbReference type="Proteomes" id="UP000008370"/>
    </source>
</evidence>
<organism evidence="1 2">
    <name type="scientific">Phanerochaete carnosa (strain HHB-10118-sp)</name>
    <name type="common">White-rot fungus</name>
    <name type="synonym">Peniophora carnosa</name>
    <dbReference type="NCBI Taxonomy" id="650164"/>
    <lineage>
        <taxon>Eukaryota</taxon>
        <taxon>Fungi</taxon>
        <taxon>Dikarya</taxon>
        <taxon>Basidiomycota</taxon>
        <taxon>Agaricomycotina</taxon>
        <taxon>Agaricomycetes</taxon>
        <taxon>Polyporales</taxon>
        <taxon>Phanerochaetaceae</taxon>
        <taxon>Phanerochaete</taxon>
    </lineage>
</organism>
<dbReference type="KEGG" id="pco:PHACADRAFT_260240"/>
<dbReference type="HOGENOM" id="CLU_2251017_0_0_1"/>
<sequence>MVVRRAAAAIYPYRAHPCRRTPQALRHSCSEMHRLKRTSNVLRITQASSGRRCRDSELGKGCLREGSVPLVLVSTAHVCRHRPFITSSRGNREAFVGRDSVALA</sequence>
<evidence type="ECO:0000313" key="1">
    <source>
        <dbReference type="EMBL" id="EKM53744.1"/>
    </source>
</evidence>
<dbReference type="EMBL" id="JH930474">
    <property type="protein sequence ID" value="EKM53744.1"/>
    <property type="molecule type" value="Genomic_DNA"/>
</dbReference>
<protein>
    <submittedName>
        <fullName evidence="1">Uncharacterized protein</fullName>
    </submittedName>
</protein>
<proteinExistence type="predicted"/>
<reference evidence="1 2" key="1">
    <citation type="journal article" date="2012" name="BMC Genomics">
        <title>Comparative genomics of the white-rot fungi, Phanerochaete carnosa and P. chrysosporium, to elucidate the genetic basis of the distinct wood types they colonize.</title>
        <authorList>
            <person name="Suzuki H."/>
            <person name="MacDonald J."/>
            <person name="Syed K."/>
            <person name="Salamov A."/>
            <person name="Hori C."/>
            <person name="Aerts A."/>
            <person name="Henrissat B."/>
            <person name="Wiebenga A."/>
            <person name="vanKuyk P.A."/>
            <person name="Barry K."/>
            <person name="Lindquist E."/>
            <person name="LaButti K."/>
            <person name="Lapidus A."/>
            <person name="Lucas S."/>
            <person name="Coutinho P."/>
            <person name="Gong Y."/>
            <person name="Samejima M."/>
            <person name="Mahadevan R."/>
            <person name="Abou-Zaid M."/>
            <person name="de Vries R.P."/>
            <person name="Igarashi K."/>
            <person name="Yadav J.S."/>
            <person name="Grigoriev I.V."/>
            <person name="Master E.R."/>
        </authorList>
    </citation>
    <scope>NUCLEOTIDE SEQUENCE [LARGE SCALE GENOMIC DNA]</scope>
    <source>
        <strain evidence="1 2">HHB-10118-sp</strain>
    </source>
</reference>
<dbReference type="AlphaFoldDB" id="K5W468"/>
<gene>
    <name evidence="1" type="ORF">PHACADRAFT_260240</name>
</gene>
<dbReference type="Proteomes" id="UP000008370">
    <property type="component" value="Unassembled WGS sequence"/>
</dbReference>
<name>K5W468_PHACS</name>
<accession>K5W468</accession>